<sequence length="601" mass="67290">MDPTRGFFSKLRKMAVNLETETERLKQVYENRNTEDGDSDLGETNVQAMRTFHEVNGEVTDLKSQLQEELAQQKQRENDVSSFIKACRVMQQRVSKDIHTIRTHFEKYGYQAPCDAENPDGAKDQEAEEDEGNSEGEEDGSQEEDEGGESSSSPKTKRPFTDEMRTPQLSDVGLSALQLKRALGGAEWCSEGPPVPEMNLPRSSPKTPAPPAVYMNPKRALQMDDEEPQIPQMHEFGISEQTMCLNSDFTMDLFKKKDLKPEKPQDIPVPTVSPVTERSHTRVEDLKSPEPPLLYTPGFKIKKAGEPESLSHHGNVLSTPELPAFQTQCVNQLFSKNKITEAEPIILQSNGACDAAGDGDGHIFRLQTTPCNGPNGHMSSWEYNVAEGSFCDVEAMKMPEKPNLESVLGYSSQTANYQTLKVGEKELVKKDRTISRLDLDGPTQEFSLGTPRVRINFQEPGTPQMPDISSYTQDIFKLLSDSEMNNTSTTPMTSSVNSEKQTHSSPPPKGLSLISKSEFQKLSPYLRQMTLSSLNQAVNNINRYTAEHRGIKEEFTLEDLISIISVETKATIYILCLQELRRLQRVDAALEAKVYKLITEK</sequence>
<keyword evidence="15" id="KW-1185">Reference proteome</keyword>
<reference evidence="14" key="1">
    <citation type="submission" date="2025-08" db="UniProtKB">
        <authorList>
            <consortium name="Ensembl"/>
        </authorList>
    </citation>
    <scope>IDENTIFICATION</scope>
</reference>
<dbReference type="Proteomes" id="UP000265020">
    <property type="component" value="Unassembled WGS sequence"/>
</dbReference>
<evidence type="ECO:0000256" key="4">
    <source>
        <dbReference type="ARBA" id="ARBA00022454"/>
    </source>
</evidence>
<keyword evidence="9" id="KW-0995">Kinetochore</keyword>
<evidence type="ECO:0000256" key="8">
    <source>
        <dbReference type="ARBA" id="ARBA00022776"/>
    </source>
</evidence>
<dbReference type="AlphaFoldDB" id="A0A3Q2ED78"/>
<reference evidence="14" key="2">
    <citation type="submission" date="2025-09" db="UniProtKB">
        <authorList>
            <consortium name="Ensembl"/>
        </authorList>
    </citation>
    <scope>IDENTIFICATION</scope>
</reference>
<dbReference type="GeneTree" id="ENSGT00500000045005"/>
<dbReference type="GO" id="GO:0007059">
    <property type="term" value="P:chromosome segregation"/>
    <property type="evidence" value="ECO:0007669"/>
    <property type="project" value="InterPro"/>
</dbReference>
<feature type="region of interest" description="Disordered" evidence="13">
    <location>
        <begin position="483"/>
        <end position="512"/>
    </location>
</feature>
<dbReference type="PANTHER" id="PTHR48118">
    <property type="entry name" value="SPINDLE AND KINETOCHORE-ASSOCIATED PROTEIN 3"/>
    <property type="match status" value="1"/>
</dbReference>
<protein>
    <submittedName>
        <fullName evidence="14">Spindle and kinetochore associated complex subunit 3</fullName>
    </submittedName>
</protein>
<evidence type="ECO:0000256" key="3">
    <source>
        <dbReference type="ARBA" id="ARBA00007716"/>
    </source>
</evidence>
<dbReference type="PANTHER" id="PTHR48118:SF1">
    <property type="entry name" value="SPINDLE AND KINETOCHORE-ASSOCIATED PROTEIN 3"/>
    <property type="match status" value="1"/>
</dbReference>
<feature type="region of interest" description="Disordered" evidence="13">
    <location>
        <begin position="111"/>
        <end position="171"/>
    </location>
</feature>
<dbReference type="RefSeq" id="XP_015234368.1">
    <property type="nucleotide sequence ID" value="XM_015378882.1"/>
</dbReference>
<accession>A0A3Q2ED78</accession>
<comment type="similarity">
    <text evidence="3">Belongs to the SKA3 family.</text>
</comment>
<dbReference type="CTD" id="221150"/>
<dbReference type="GO" id="GO:0051301">
    <property type="term" value="P:cell division"/>
    <property type="evidence" value="ECO:0007669"/>
    <property type="project" value="UniProtKB-KW"/>
</dbReference>
<evidence type="ECO:0000256" key="12">
    <source>
        <dbReference type="ARBA" id="ARBA00023328"/>
    </source>
</evidence>
<dbReference type="GO" id="GO:0005876">
    <property type="term" value="C:spindle microtubule"/>
    <property type="evidence" value="ECO:0007669"/>
    <property type="project" value="TreeGrafter"/>
</dbReference>
<keyword evidence="7" id="KW-0493">Microtubule</keyword>
<keyword evidence="6" id="KW-0132">Cell division</keyword>
<feature type="compositionally biased region" description="Low complexity" evidence="13">
    <location>
        <begin position="485"/>
        <end position="498"/>
    </location>
</feature>
<feature type="compositionally biased region" description="Acidic residues" evidence="13">
    <location>
        <begin position="126"/>
        <end position="148"/>
    </location>
</feature>
<organism evidence="14 15">
    <name type="scientific">Cyprinodon variegatus</name>
    <name type="common">Sheepshead minnow</name>
    <dbReference type="NCBI Taxonomy" id="28743"/>
    <lineage>
        <taxon>Eukaryota</taxon>
        <taxon>Metazoa</taxon>
        <taxon>Chordata</taxon>
        <taxon>Craniata</taxon>
        <taxon>Vertebrata</taxon>
        <taxon>Euteleostomi</taxon>
        <taxon>Actinopterygii</taxon>
        <taxon>Neopterygii</taxon>
        <taxon>Teleostei</taxon>
        <taxon>Neoteleostei</taxon>
        <taxon>Acanthomorphata</taxon>
        <taxon>Ovalentaria</taxon>
        <taxon>Atherinomorphae</taxon>
        <taxon>Cyprinodontiformes</taxon>
        <taxon>Cyprinodontidae</taxon>
        <taxon>Cyprinodon</taxon>
    </lineage>
</organism>
<dbReference type="OMA" id="HCENYGY"/>
<dbReference type="Gene3D" id="6.10.250.1400">
    <property type="match status" value="1"/>
</dbReference>
<dbReference type="STRING" id="28743.ENSCVAP00000029649"/>
<dbReference type="GO" id="GO:0000278">
    <property type="term" value="P:mitotic cell cycle"/>
    <property type="evidence" value="ECO:0007669"/>
    <property type="project" value="TreeGrafter"/>
</dbReference>
<dbReference type="OrthoDB" id="5987638at2759"/>
<keyword evidence="8" id="KW-0498">Mitosis</keyword>
<keyword evidence="10" id="KW-0206">Cytoskeleton</keyword>
<keyword evidence="11" id="KW-0131">Cell cycle</keyword>
<proteinExistence type="inferred from homology"/>
<evidence type="ECO:0000313" key="15">
    <source>
        <dbReference type="Proteomes" id="UP000265020"/>
    </source>
</evidence>
<evidence type="ECO:0000313" key="14">
    <source>
        <dbReference type="Ensembl" id="ENSCVAP00000029649.1"/>
    </source>
</evidence>
<feature type="compositionally biased region" description="Basic and acidic residues" evidence="13">
    <location>
        <begin position="277"/>
        <end position="288"/>
    </location>
</feature>
<dbReference type="GO" id="GO:0000940">
    <property type="term" value="C:outer kinetochore"/>
    <property type="evidence" value="ECO:0007669"/>
    <property type="project" value="InterPro"/>
</dbReference>
<evidence type="ECO:0000256" key="13">
    <source>
        <dbReference type="SAM" id="MobiDB-lite"/>
    </source>
</evidence>
<evidence type="ECO:0000256" key="2">
    <source>
        <dbReference type="ARBA" id="ARBA00004629"/>
    </source>
</evidence>
<comment type="subcellular location">
    <subcellularLocation>
        <location evidence="2">Chromosome</location>
        <location evidence="2">Centromere</location>
        <location evidence="2">Kinetochore</location>
    </subcellularLocation>
    <subcellularLocation>
        <location evidence="1">Cytoplasm</location>
        <location evidence="1">Cytoskeleton</location>
        <location evidence="1">Spindle</location>
    </subcellularLocation>
</comment>
<evidence type="ECO:0000256" key="6">
    <source>
        <dbReference type="ARBA" id="ARBA00022618"/>
    </source>
</evidence>
<feature type="region of interest" description="Disordered" evidence="13">
    <location>
        <begin position="260"/>
        <end position="291"/>
    </location>
</feature>
<feature type="region of interest" description="Disordered" evidence="13">
    <location>
        <begin position="190"/>
        <end position="209"/>
    </location>
</feature>
<dbReference type="InterPro" id="IPR033341">
    <property type="entry name" value="SKA3"/>
</dbReference>
<evidence type="ECO:0000256" key="7">
    <source>
        <dbReference type="ARBA" id="ARBA00022701"/>
    </source>
</evidence>
<evidence type="ECO:0000256" key="11">
    <source>
        <dbReference type="ARBA" id="ARBA00023306"/>
    </source>
</evidence>
<name>A0A3Q2ED78_CYPVA</name>
<evidence type="ECO:0000256" key="1">
    <source>
        <dbReference type="ARBA" id="ARBA00004186"/>
    </source>
</evidence>
<keyword evidence="12" id="KW-0137">Centromere</keyword>
<keyword evidence="4" id="KW-0158">Chromosome</keyword>
<dbReference type="Ensembl" id="ENSCVAT00000031290.1">
    <property type="protein sequence ID" value="ENSCVAP00000029649.1"/>
    <property type="gene ID" value="ENSCVAG00000017587.1"/>
</dbReference>
<evidence type="ECO:0000256" key="10">
    <source>
        <dbReference type="ARBA" id="ARBA00023212"/>
    </source>
</evidence>
<keyword evidence="5" id="KW-0963">Cytoplasm</keyword>
<evidence type="ECO:0000256" key="9">
    <source>
        <dbReference type="ARBA" id="ARBA00022838"/>
    </source>
</evidence>
<dbReference type="GeneID" id="107087347"/>
<evidence type="ECO:0000256" key="5">
    <source>
        <dbReference type="ARBA" id="ARBA00022490"/>
    </source>
</evidence>